<dbReference type="InterPro" id="IPR007110">
    <property type="entry name" value="Ig-like_dom"/>
</dbReference>
<evidence type="ECO:0000313" key="14">
    <source>
        <dbReference type="EMBL" id="NXP77364.1"/>
    </source>
</evidence>
<dbReference type="GO" id="GO:0005886">
    <property type="term" value="C:plasma membrane"/>
    <property type="evidence" value="ECO:0007669"/>
    <property type="project" value="UniProtKB-SubCell"/>
</dbReference>
<dbReference type="PANTHER" id="PTHR35670">
    <property type="entry name" value="TRANSMEMBRANE PROTEIN 81"/>
    <property type="match status" value="1"/>
</dbReference>
<evidence type="ECO:0000256" key="7">
    <source>
        <dbReference type="ARBA" id="ARBA00023157"/>
    </source>
</evidence>
<evidence type="ECO:0000256" key="9">
    <source>
        <dbReference type="ARBA" id="ARBA00049937"/>
    </source>
</evidence>
<keyword evidence="6 11" id="KW-0472">Membrane</keyword>
<feature type="non-terminal residue" evidence="14">
    <location>
        <position position="1"/>
    </location>
</feature>
<evidence type="ECO:0000313" key="15">
    <source>
        <dbReference type="Proteomes" id="UP000611227"/>
    </source>
</evidence>
<dbReference type="InterPro" id="IPR039293">
    <property type="entry name" value="TMEM81"/>
</dbReference>
<evidence type="ECO:0000256" key="8">
    <source>
        <dbReference type="ARBA" id="ARBA00023319"/>
    </source>
</evidence>
<sequence length="256" mass="27863">MKTLRSSHAAGLLLCAFFLPLVLSLEPITIPPELKSAVLKIAVNATPCSVTCGVGIKLEQLCDVTGAGERRNCTLQRSPCLANWMCGLLHLTVSVGKPLQLTCLASDVVGLATGAYRYKWRLAPGLITTNKLLFKPFSASDPVLSFSTAKEADAGTYQCDVQKLKNFQVVKRVYFGIRVIQDDLDFDKSLTWEQKLAANKQGGSTKNSSQEEVQNQQHTWQGKSLGLYWVGLGSGVVGGVLVSLVAVWLCKMMLRK</sequence>
<evidence type="ECO:0000256" key="6">
    <source>
        <dbReference type="ARBA" id="ARBA00023136"/>
    </source>
</evidence>
<keyword evidence="15" id="KW-1185">Reference proteome</keyword>
<dbReference type="PANTHER" id="PTHR35670:SF1">
    <property type="entry name" value="TRANSMEMBRANE PROTEIN 81"/>
    <property type="match status" value="1"/>
</dbReference>
<organism evidence="14 15">
    <name type="scientific">Ramphastos sulfuratus</name>
    <dbReference type="NCBI Taxonomy" id="322582"/>
    <lineage>
        <taxon>Eukaryota</taxon>
        <taxon>Metazoa</taxon>
        <taxon>Chordata</taxon>
        <taxon>Craniata</taxon>
        <taxon>Vertebrata</taxon>
        <taxon>Euteleostomi</taxon>
        <taxon>Archelosauria</taxon>
        <taxon>Archosauria</taxon>
        <taxon>Dinosauria</taxon>
        <taxon>Saurischia</taxon>
        <taxon>Theropoda</taxon>
        <taxon>Coelurosauria</taxon>
        <taxon>Aves</taxon>
        <taxon>Neognathae</taxon>
        <taxon>Neoaves</taxon>
        <taxon>Telluraves</taxon>
        <taxon>Coraciimorphae</taxon>
        <taxon>Piciformes</taxon>
        <taxon>Ramphastidae</taxon>
        <taxon>Ramphastos</taxon>
    </lineage>
</organism>
<reference evidence="14" key="1">
    <citation type="submission" date="2019-09" db="EMBL/GenBank/DDBJ databases">
        <title>Bird 10,000 Genomes (B10K) Project - Family phase.</title>
        <authorList>
            <person name="Zhang G."/>
        </authorList>
    </citation>
    <scope>NUCLEOTIDE SEQUENCE</scope>
    <source>
        <strain evidence="14">B10K-DU-001-30</strain>
        <tissue evidence="14">Muscle</tissue>
    </source>
</reference>
<feature type="transmembrane region" description="Helical" evidence="11">
    <location>
        <begin position="226"/>
        <end position="250"/>
    </location>
</feature>
<feature type="domain" description="Ig-like" evidence="13">
    <location>
        <begin position="79"/>
        <end position="162"/>
    </location>
</feature>
<comment type="caution">
    <text evidence="14">The sequence shown here is derived from an EMBL/GenBank/DDBJ whole genome shotgun (WGS) entry which is preliminary data.</text>
</comment>
<keyword evidence="7" id="KW-1015">Disulfide bond</keyword>
<dbReference type="SUPFAM" id="SSF48726">
    <property type="entry name" value="Immunoglobulin"/>
    <property type="match status" value="1"/>
</dbReference>
<evidence type="ECO:0000256" key="3">
    <source>
        <dbReference type="ARBA" id="ARBA00022692"/>
    </source>
</evidence>
<proteinExistence type="predicted"/>
<evidence type="ECO:0000256" key="10">
    <source>
        <dbReference type="ARBA" id="ARBA00050022"/>
    </source>
</evidence>
<keyword evidence="3 11" id="KW-0812">Transmembrane</keyword>
<dbReference type="InterPro" id="IPR013783">
    <property type="entry name" value="Ig-like_fold"/>
</dbReference>
<dbReference type="InterPro" id="IPR036179">
    <property type="entry name" value="Ig-like_dom_sf"/>
</dbReference>
<evidence type="ECO:0000256" key="11">
    <source>
        <dbReference type="SAM" id="Phobius"/>
    </source>
</evidence>
<dbReference type="InterPro" id="IPR003599">
    <property type="entry name" value="Ig_sub"/>
</dbReference>
<dbReference type="AlphaFoldDB" id="A0A852C9W3"/>
<dbReference type="PROSITE" id="PS50835">
    <property type="entry name" value="IG_LIKE"/>
    <property type="match status" value="1"/>
</dbReference>
<feature type="non-terminal residue" evidence="14">
    <location>
        <position position="256"/>
    </location>
</feature>
<dbReference type="EMBL" id="WBNM01026576">
    <property type="protein sequence ID" value="NXP77364.1"/>
    <property type="molecule type" value="Genomic_DNA"/>
</dbReference>
<comment type="function">
    <text evidence="9">Essential fertilization factor required for male fertility. Part of a conserved trimeric sperm complex with the essential fertilization factors IZUMO1 and SPACA6 which bridges sperm and oocyte membranes during fertilization by binding to IZUMO1R/JUNO on the oocyte.</text>
</comment>
<keyword evidence="8" id="KW-0393">Immunoglobulin domain</keyword>
<evidence type="ECO:0000256" key="2">
    <source>
        <dbReference type="ARBA" id="ARBA00022475"/>
    </source>
</evidence>
<evidence type="ECO:0000256" key="12">
    <source>
        <dbReference type="SAM" id="SignalP"/>
    </source>
</evidence>
<feature type="signal peptide" evidence="12">
    <location>
        <begin position="1"/>
        <end position="24"/>
    </location>
</feature>
<feature type="chain" id="PRO_5032780277" description="Transmembrane protein 81" evidence="12">
    <location>
        <begin position="25"/>
        <end position="256"/>
    </location>
</feature>
<dbReference type="Proteomes" id="UP000611227">
    <property type="component" value="Unassembled WGS sequence"/>
</dbReference>
<dbReference type="CDD" id="cd00096">
    <property type="entry name" value="Ig"/>
    <property type="match status" value="1"/>
</dbReference>
<evidence type="ECO:0000259" key="13">
    <source>
        <dbReference type="PROSITE" id="PS50835"/>
    </source>
</evidence>
<evidence type="ECO:0000256" key="4">
    <source>
        <dbReference type="ARBA" id="ARBA00022729"/>
    </source>
</evidence>
<comment type="subcellular location">
    <subcellularLocation>
        <location evidence="1">Cell membrane</location>
        <topology evidence="1">Single-pass type I membrane protein</topology>
    </subcellularLocation>
</comment>
<gene>
    <name evidence="14" type="primary">Tmem81</name>
    <name evidence="14" type="ORF">RAMSUL_R08390</name>
</gene>
<accession>A0A852C9W3</accession>
<dbReference type="Gene3D" id="2.60.40.10">
    <property type="entry name" value="Immunoglobulins"/>
    <property type="match status" value="1"/>
</dbReference>
<keyword evidence="2" id="KW-1003">Cell membrane</keyword>
<protein>
    <recommendedName>
        <fullName evidence="10">Transmembrane protein 81</fullName>
    </recommendedName>
</protein>
<evidence type="ECO:0000256" key="5">
    <source>
        <dbReference type="ARBA" id="ARBA00022989"/>
    </source>
</evidence>
<dbReference type="SMART" id="SM00409">
    <property type="entry name" value="IG"/>
    <property type="match status" value="1"/>
</dbReference>
<keyword evidence="5 11" id="KW-1133">Transmembrane helix</keyword>
<evidence type="ECO:0000256" key="1">
    <source>
        <dbReference type="ARBA" id="ARBA00004251"/>
    </source>
</evidence>
<keyword evidence="4 12" id="KW-0732">Signal</keyword>
<name>A0A852C9W3_9PICI</name>